<dbReference type="PANTHER" id="PTHR30086">
    <property type="entry name" value="ARGININE EXPORTER PROTEIN ARGO"/>
    <property type="match status" value="1"/>
</dbReference>
<dbReference type="AlphaFoldDB" id="A0A563VQW6"/>
<reference evidence="7 8" key="1">
    <citation type="submission" date="2019-01" db="EMBL/GenBank/DDBJ databases">
        <authorList>
            <person name="Brito A."/>
        </authorList>
    </citation>
    <scope>NUCLEOTIDE SEQUENCE [LARGE SCALE GENOMIC DNA]</scope>
    <source>
        <strain evidence="7">1</strain>
    </source>
</reference>
<dbReference type="RefSeq" id="WP_144864662.1">
    <property type="nucleotide sequence ID" value="NZ_LR213783.1"/>
</dbReference>
<feature type="transmembrane region" description="Helical" evidence="6">
    <location>
        <begin position="71"/>
        <end position="92"/>
    </location>
</feature>
<dbReference type="GO" id="GO:0015171">
    <property type="term" value="F:amino acid transmembrane transporter activity"/>
    <property type="evidence" value="ECO:0007669"/>
    <property type="project" value="TreeGrafter"/>
</dbReference>
<dbReference type="PANTHER" id="PTHR30086:SF20">
    <property type="entry name" value="ARGININE EXPORTER PROTEIN ARGO-RELATED"/>
    <property type="match status" value="1"/>
</dbReference>
<accession>A0A563VQW6</accession>
<keyword evidence="2" id="KW-1003">Cell membrane</keyword>
<dbReference type="PIRSF" id="PIRSF006324">
    <property type="entry name" value="LeuE"/>
    <property type="match status" value="1"/>
</dbReference>
<name>A0A563VQW6_9CYAN</name>
<evidence type="ECO:0000256" key="3">
    <source>
        <dbReference type="ARBA" id="ARBA00022692"/>
    </source>
</evidence>
<evidence type="ECO:0000256" key="5">
    <source>
        <dbReference type="ARBA" id="ARBA00023136"/>
    </source>
</evidence>
<proteinExistence type="predicted"/>
<keyword evidence="3 6" id="KW-0812">Transmembrane</keyword>
<keyword evidence="5 6" id="KW-0472">Membrane</keyword>
<evidence type="ECO:0000313" key="8">
    <source>
        <dbReference type="Proteomes" id="UP000320055"/>
    </source>
</evidence>
<dbReference type="OrthoDB" id="9784202at2"/>
<evidence type="ECO:0000256" key="1">
    <source>
        <dbReference type="ARBA" id="ARBA00004651"/>
    </source>
</evidence>
<comment type="subcellular location">
    <subcellularLocation>
        <location evidence="1">Cell membrane</location>
        <topology evidence="1">Multi-pass membrane protein</topology>
    </subcellularLocation>
</comment>
<sequence length="210" mass="22885">MINFDLISRFAVASLLLLATPGPDLLAMLGRGISQGRQAAIVTVVGYALGDVTHTIFAVVGLSALIQSSAIAFQIVKYFGALYLIYLGIQAIQNKRQFRIVSKNERIATATILRQSIISSILNPKTTLFFLAFLPQFVDVNAGKVQLQMLILGVVFMLLGMLVYFPVAYFSGVIGRWIQTRQAIASKIRWVTGSIFIGLGLRAALTENSS</sequence>
<evidence type="ECO:0000256" key="4">
    <source>
        <dbReference type="ARBA" id="ARBA00022989"/>
    </source>
</evidence>
<feature type="transmembrane region" description="Helical" evidence="6">
    <location>
        <begin position="146"/>
        <end position="167"/>
    </location>
</feature>
<gene>
    <name evidence="7" type="ORF">H1P_220020</name>
</gene>
<dbReference type="Proteomes" id="UP000320055">
    <property type="component" value="Unassembled WGS sequence"/>
</dbReference>
<dbReference type="EMBL" id="CAACVJ010000135">
    <property type="protein sequence ID" value="VEP13779.1"/>
    <property type="molecule type" value="Genomic_DNA"/>
</dbReference>
<evidence type="ECO:0000256" key="6">
    <source>
        <dbReference type="SAM" id="Phobius"/>
    </source>
</evidence>
<keyword evidence="8" id="KW-1185">Reference proteome</keyword>
<feature type="transmembrane region" description="Helical" evidence="6">
    <location>
        <begin position="112"/>
        <end position="134"/>
    </location>
</feature>
<evidence type="ECO:0000256" key="2">
    <source>
        <dbReference type="ARBA" id="ARBA00022475"/>
    </source>
</evidence>
<keyword evidence="4 6" id="KW-1133">Transmembrane helix</keyword>
<dbReference type="GO" id="GO:0005886">
    <property type="term" value="C:plasma membrane"/>
    <property type="evidence" value="ECO:0007669"/>
    <property type="project" value="UniProtKB-SubCell"/>
</dbReference>
<protein>
    <submittedName>
        <fullName evidence="7">Lysine transporter LysE</fullName>
    </submittedName>
</protein>
<evidence type="ECO:0000313" key="7">
    <source>
        <dbReference type="EMBL" id="VEP13779.1"/>
    </source>
</evidence>
<organism evidence="7 8">
    <name type="scientific">Hyella patelloides LEGE 07179</name>
    <dbReference type="NCBI Taxonomy" id="945734"/>
    <lineage>
        <taxon>Bacteria</taxon>
        <taxon>Bacillati</taxon>
        <taxon>Cyanobacteriota</taxon>
        <taxon>Cyanophyceae</taxon>
        <taxon>Pleurocapsales</taxon>
        <taxon>Hyellaceae</taxon>
        <taxon>Hyella</taxon>
    </lineage>
</organism>
<feature type="transmembrane region" description="Helical" evidence="6">
    <location>
        <begin position="39"/>
        <end position="65"/>
    </location>
</feature>
<dbReference type="Pfam" id="PF01810">
    <property type="entry name" value="LysE"/>
    <property type="match status" value="1"/>
</dbReference>
<feature type="transmembrane region" description="Helical" evidence="6">
    <location>
        <begin position="6"/>
        <end position="27"/>
    </location>
</feature>
<dbReference type="InterPro" id="IPR001123">
    <property type="entry name" value="LeuE-type"/>
</dbReference>